<dbReference type="InterPro" id="IPR012318">
    <property type="entry name" value="HTH_CRP"/>
</dbReference>
<dbReference type="PANTHER" id="PTHR24567">
    <property type="entry name" value="CRP FAMILY TRANSCRIPTIONAL REGULATORY PROTEIN"/>
    <property type="match status" value="1"/>
</dbReference>
<feature type="domain" description="Cyclic nucleotide-binding" evidence="4">
    <location>
        <begin position="37"/>
        <end position="127"/>
    </location>
</feature>
<sequence>MDQISPHALDRLIPPPSTEVCRRVARCRSCQIRPRALFGPLSLPELDEVAPQVPDSTTPPGTVLYSAGERPEAVFILRHGLVKLEQYLPNGTCRIVRLMRPGAVLALETLVSGECDHTAVVVNRADVCRVPLPVVRTVMDKQPSLFPEMLRHWHQLVRQADDWLTHFSLGGVRQRVARFLLSMGGDEIGQTDASVVELPSRDDLGAILGTTKETVSRMVAEFRRDGLLVNLDPHRVRVDRVRLEVIAYADSETP</sequence>
<evidence type="ECO:0000256" key="2">
    <source>
        <dbReference type="ARBA" id="ARBA00023125"/>
    </source>
</evidence>
<protein>
    <submittedName>
        <fullName evidence="6">CRP-like cAMP-binding protein</fullName>
    </submittedName>
</protein>
<dbReference type="AlphaFoldDB" id="A0A7X0DKQ2"/>
<dbReference type="InterPro" id="IPR014710">
    <property type="entry name" value="RmlC-like_jellyroll"/>
</dbReference>
<keyword evidence="3" id="KW-0804">Transcription</keyword>
<dbReference type="PROSITE" id="PS51063">
    <property type="entry name" value="HTH_CRP_2"/>
    <property type="match status" value="1"/>
</dbReference>
<keyword evidence="1" id="KW-0805">Transcription regulation</keyword>
<dbReference type="EMBL" id="JACIIX010000001">
    <property type="protein sequence ID" value="MBB6209160.1"/>
    <property type="molecule type" value="Genomic_DNA"/>
</dbReference>
<dbReference type="RefSeq" id="WP_184261114.1">
    <property type="nucleotide sequence ID" value="NZ_JACIIX010000001.1"/>
</dbReference>
<dbReference type="SMART" id="SM00419">
    <property type="entry name" value="HTH_CRP"/>
    <property type="match status" value="1"/>
</dbReference>
<accession>A0A7X0DKQ2</accession>
<dbReference type="CDD" id="cd00038">
    <property type="entry name" value="CAP_ED"/>
    <property type="match status" value="1"/>
</dbReference>
<dbReference type="PROSITE" id="PS50042">
    <property type="entry name" value="CNMP_BINDING_3"/>
    <property type="match status" value="1"/>
</dbReference>
<evidence type="ECO:0000256" key="1">
    <source>
        <dbReference type="ARBA" id="ARBA00023015"/>
    </source>
</evidence>
<gene>
    <name evidence="6" type="ORF">FHS48_000541</name>
</gene>
<dbReference type="InterPro" id="IPR018490">
    <property type="entry name" value="cNMP-bd_dom_sf"/>
</dbReference>
<dbReference type="SMART" id="SM00100">
    <property type="entry name" value="cNMP"/>
    <property type="match status" value="1"/>
</dbReference>
<dbReference type="Pfam" id="PF13545">
    <property type="entry name" value="HTH_Crp_2"/>
    <property type="match status" value="1"/>
</dbReference>
<dbReference type="PRINTS" id="PR00034">
    <property type="entry name" value="HTHCRP"/>
</dbReference>
<organism evidence="6 7">
    <name type="scientific">Novispirillum itersonii</name>
    <name type="common">Aquaspirillum itersonii</name>
    <dbReference type="NCBI Taxonomy" id="189"/>
    <lineage>
        <taxon>Bacteria</taxon>
        <taxon>Pseudomonadati</taxon>
        <taxon>Pseudomonadota</taxon>
        <taxon>Alphaproteobacteria</taxon>
        <taxon>Rhodospirillales</taxon>
        <taxon>Novispirillaceae</taxon>
        <taxon>Novispirillum</taxon>
    </lineage>
</organism>
<evidence type="ECO:0000259" key="4">
    <source>
        <dbReference type="PROSITE" id="PS50042"/>
    </source>
</evidence>
<evidence type="ECO:0000313" key="6">
    <source>
        <dbReference type="EMBL" id="MBB6209160.1"/>
    </source>
</evidence>
<dbReference type="PANTHER" id="PTHR24567:SF74">
    <property type="entry name" value="HTH-TYPE TRANSCRIPTIONAL REGULATOR ARCR"/>
    <property type="match status" value="1"/>
</dbReference>
<name>A0A7X0DKQ2_NOVIT</name>
<dbReference type="Proteomes" id="UP000544872">
    <property type="component" value="Unassembled WGS sequence"/>
</dbReference>
<evidence type="ECO:0000256" key="3">
    <source>
        <dbReference type="ARBA" id="ARBA00023163"/>
    </source>
</evidence>
<dbReference type="Gene3D" id="1.10.10.10">
    <property type="entry name" value="Winged helix-like DNA-binding domain superfamily/Winged helix DNA-binding domain"/>
    <property type="match status" value="1"/>
</dbReference>
<feature type="domain" description="HTH crp-type" evidence="5">
    <location>
        <begin position="170"/>
        <end position="242"/>
    </location>
</feature>
<dbReference type="InterPro" id="IPR036388">
    <property type="entry name" value="WH-like_DNA-bd_sf"/>
</dbReference>
<dbReference type="SUPFAM" id="SSF51206">
    <property type="entry name" value="cAMP-binding domain-like"/>
    <property type="match status" value="1"/>
</dbReference>
<dbReference type="GO" id="GO:0003700">
    <property type="term" value="F:DNA-binding transcription factor activity"/>
    <property type="evidence" value="ECO:0007669"/>
    <property type="project" value="TreeGrafter"/>
</dbReference>
<proteinExistence type="predicted"/>
<dbReference type="GO" id="GO:0003677">
    <property type="term" value="F:DNA binding"/>
    <property type="evidence" value="ECO:0007669"/>
    <property type="project" value="UniProtKB-KW"/>
</dbReference>
<keyword evidence="7" id="KW-1185">Reference proteome</keyword>
<dbReference type="SUPFAM" id="SSF46785">
    <property type="entry name" value="Winged helix' DNA-binding domain"/>
    <property type="match status" value="1"/>
</dbReference>
<reference evidence="6 7" key="1">
    <citation type="submission" date="2020-08" db="EMBL/GenBank/DDBJ databases">
        <title>Genomic Encyclopedia of Type Strains, Phase IV (KMG-IV): sequencing the most valuable type-strain genomes for metagenomic binning, comparative biology and taxonomic classification.</title>
        <authorList>
            <person name="Goeker M."/>
        </authorList>
    </citation>
    <scope>NUCLEOTIDE SEQUENCE [LARGE SCALE GENOMIC DNA]</scope>
    <source>
        <strain evidence="6 7">DSM 11590</strain>
    </source>
</reference>
<dbReference type="GO" id="GO:0005829">
    <property type="term" value="C:cytosol"/>
    <property type="evidence" value="ECO:0007669"/>
    <property type="project" value="TreeGrafter"/>
</dbReference>
<dbReference type="InterPro" id="IPR036390">
    <property type="entry name" value="WH_DNA-bd_sf"/>
</dbReference>
<dbReference type="InterPro" id="IPR000595">
    <property type="entry name" value="cNMP-bd_dom"/>
</dbReference>
<dbReference type="InterPro" id="IPR050397">
    <property type="entry name" value="Env_Response_Regulators"/>
</dbReference>
<evidence type="ECO:0000313" key="7">
    <source>
        <dbReference type="Proteomes" id="UP000544872"/>
    </source>
</evidence>
<dbReference type="Gene3D" id="2.60.120.10">
    <property type="entry name" value="Jelly Rolls"/>
    <property type="match status" value="1"/>
</dbReference>
<dbReference type="Pfam" id="PF00027">
    <property type="entry name" value="cNMP_binding"/>
    <property type="match status" value="1"/>
</dbReference>
<keyword evidence="2" id="KW-0238">DNA-binding</keyword>
<comment type="caution">
    <text evidence="6">The sequence shown here is derived from an EMBL/GenBank/DDBJ whole genome shotgun (WGS) entry which is preliminary data.</text>
</comment>
<evidence type="ECO:0000259" key="5">
    <source>
        <dbReference type="PROSITE" id="PS51063"/>
    </source>
</evidence>